<keyword evidence="6" id="KW-0564">Palmitate</keyword>
<reference evidence="10 11" key="1">
    <citation type="submission" date="2019-12" db="EMBL/GenBank/DDBJ databases">
        <authorList>
            <person name="Huq M.A."/>
        </authorList>
    </citation>
    <scope>NUCLEOTIDE SEQUENCE [LARGE SCALE GENOMIC DNA]</scope>
    <source>
        <strain evidence="10 11">MAH-34</strain>
    </source>
</reference>
<protein>
    <submittedName>
        <fullName evidence="10">Ger(X)C family spore germination protein</fullName>
    </submittedName>
</protein>
<keyword evidence="3" id="KW-0309">Germination</keyword>
<dbReference type="PROSITE" id="PS51257">
    <property type="entry name" value="PROKAR_LIPOPROTEIN"/>
    <property type="match status" value="1"/>
</dbReference>
<dbReference type="NCBIfam" id="TIGR02887">
    <property type="entry name" value="spore_ger_x_C"/>
    <property type="match status" value="1"/>
</dbReference>
<evidence type="ECO:0000256" key="2">
    <source>
        <dbReference type="ARBA" id="ARBA00007886"/>
    </source>
</evidence>
<feature type="domain" description="Spore germination protein N-terminal" evidence="9">
    <location>
        <begin position="22"/>
        <end position="191"/>
    </location>
</feature>
<keyword evidence="5" id="KW-0472">Membrane</keyword>
<dbReference type="EMBL" id="WSEM01000028">
    <property type="protein sequence ID" value="MVQ38495.1"/>
    <property type="molecule type" value="Genomic_DNA"/>
</dbReference>
<dbReference type="InterPro" id="IPR008844">
    <property type="entry name" value="Spore_GerAC-like"/>
</dbReference>
<name>A0ABW9UGU9_9BACL</name>
<evidence type="ECO:0000259" key="9">
    <source>
        <dbReference type="Pfam" id="PF25198"/>
    </source>
</evidence>
<comment type="subcellular location">
    <subcellularLocation>
        <location evidence="1">Membrane</location>
        <topology evidence="1">Lipid-anchor</topology>
    </subcellularLocation>
</comment>
<dbReference type="InterPro" id="IPR057336">
    <property type="entry name" value="GerAC_N"/>
</dbReference>
<dbReference type="Proteomes" id="UP000467637">
    <property type="component" value="Unassembled WGS sequence"/>
</dbReference>
<evidence type="ECO:0000256" key="3">
    <source>
        <dbReference type="ARBA" id="ARBA00022544"/>
    </source>
</evidence>
<sequence length="366" mass="41409">MKKRLSCVFLLFSVIVLSGCWDQRELKNIRMVHMAGIDLMENGLVKLTVSIPTVKSSLESSAKVVTPKVSAEGHTVLEASNFLQQVVSQHMDLREIRILLVNEKYAKKDLYEGLDFFYREAHFPISVYIAVTNSSAHNIVQLAVEDRSLISEYLYDLLKSGEEDGMIPRESPYLISSTLNKPGKDIVLPYVISSSIKGRARIDGIALFHNKKMTGKLKDEVARTFVMLSPQKSHGMLTEQIGPKDSYVTFSFESKHENMKIDTQNGITVNLYATLLCQLVDNPTGEKLNESKTVEMGRQLERLLTERAKEMVKQLQTANCDGYGIGYRIKATNPHLWETLAWETTYPKIKIEPHITVNVRNRGLLN</sequence>
<dbReference type="Pfam" id="PF05504">
    <property type="entry name" value="Spore_GerAC"/>
    <property type="match status" value="1"/>
</dbReference>
<evidence type="ECO:0000256" key="6">
    <source>
        <dbReference type="ARBA" id="ARBA00023139"/>
    </source>
</evidence>
<comment type="similarity">
    <text evidence="2">Belongs to the GerABKC lipoprotein family.</text>
</comment>
<evidence type="ECO:0000313" key="11">
    <source>
        <dbReference type="Proteomes" id="UP000467637"/>
    </source>
</evidence>
<dbReference type="Gene3D" id="3.30.300.210">
    <property type="entry name" value="Nutrient germinant receptor protein C, domain 3"/>
    <property type="match status" value="1"/>
</dbReference>
<gene>
    <name evidence="10" type="ORF">GON05_28190</name>
</gene>
<dbReference type="InterPro" id="IPR038501">
    <property type="entry name" value="Spore_GerAC_C_sf"/>
</dbReference>
<dbReference type="RefSeq" id="WP_157323901.1">
    <property type="nucleotide sequence ID" value="NZ_WSEM01000028.1"/>
</dbReference>
<accession>A0ABW9UGU9</accession>
<evidence type="ECO:0000256" key="1">
    <source>
        <dbReference type="ARBA" id="ARBA00004635"/>
    </source>
</evidence>
<keyword evidence="4" id="KW-0732">Signal</keyword>
<comment type="caution">
    <text evidence="10">The sequence shown here is derived from an EMBL/GenBank/DDBJ whole genome shotgun (WGS) entry which is preliminary data.</text>
</comment>
<dbReference type="InterPro" id="IPR046953">
    <property type="entry name" value="Spore_GerAC-like_C"/>
</dbReference>
<evidence type="ECO:0000259" key="8">
    <source>
        <dbReference type="Pfam" id="PF05504"/>
    </source>
</evidence>
<proteinExistence type="inferred from homology"/>
<keyword evidence="11" id="KW-1185">Reference proteome</keyword>
<evidence type="ECO:0000256" key="7">
    <source>
        <dbReference type="ARBA" id="ARBA00023288"/>
    </source>
</evidence>
<dbReference type="Pfam" id="PF25198">
    <property type="entry name" value="Spore_GerAC_N"/>
    <property type="match status" value="1"/>
</dbReference>
<keyword evidence="7" id="KW-0449">Lipoprotein</keyword>
<evidence type="ECO:0000256" key="5">
    <source>
        <dbReference type="ARBA" id="ARBA00023136"/>
    </source>
</evidence>
<organism evidence="10 11">
    <name type="scientific">Paenibacillus anseongense</name>
    <dbReference type="NCBI Taxonomy" id="2682845"/>
    <lineage>
        <taxon>Bacteria</taxon>
        <taxon>Bacillati</taxon>
        <taxon>Bacillota</taxon>
        <taxon>Bacilli</taxon>
        <taxon>Bacillales</taxon>
        <taxon>Paenibacillaceae</taxon>
        <taxon>Paenibacillus</taxon>
    </lineage>
</organism>
<dbReference type="PANTHER" id="PTHR35789">
    <property type="entry name" value="SPORE GERMINATION PROTEIN B3"/>
    <property type="match status" value="1"/>
</dbReference>
<dbReference type="PANTHER" id="PTHR35789:SF1">
    <property type="entry name" value="SPORE GERMINATION PROTEIN B3"/>
    <property type="match status" value="1"/>
</dbReference>
<feature type="domain" description="Spore germination GerAC-like C-terminal" evidence="8">
    <location>
        <begin position="203"/>
        <end position="363"/>
    </location>
</feature>
<evidence type="ECO:0000313" key="10">
    <source>
        <dbReference type="EMBL" id="MVQ38495.1"/>
    </source>
</evidence>
<evidence type="ECO:0000256" key="4">
    <source>
        <dbReference type="ARBA" id="ARBA00022729"/>
    </source>
</evidence>